<reference evidence="12" key="2">
    <citation type="submission" date="2025-09" db="UniProtKB">
        <authorList>
            <consortium name="Ensembl"/>
        </authorList>
    </citation>
    <scope>IDENTIFICATION</scope>
</reference>
<dbReference type="GO" id="GO:0106274">
    <property type="term" value="F:NAD+-protein-arginine ADP-ribosyltransferase activity"/>
    <property type="evidence" value="ECO:0007669"/>
    <property type="project" value="UniProtKB-EC"/>
</dbReference>
<keyword evidence="8" id="KW-1015">Disulfide bond</keyword>
<evidence type="ECO:0000313" key="13">
    <source>
        <dbReference type="Proteomes" id="UP000472273"/>
    </source>
</evidence>
<evidence type="ECO:0000256" key="2">
    <source>
        <dbReference type="ARBA" id="ARBA00022676"/>
    </source>
</evidence>
<dbReference type="PANTHER" id="PTHR10339:SF19">
    <property type="entry name" value="GPI-LINKED NAD(P)(+)--ARGININE ADP-RIBOSYLTRANSFERASE 1"/>
    <property type="match status" value="1"/>
</dbReference>
<dbReference type="Gene3D" id="3.90.176.10">
    <property type="entry name" value="Toxin ADP-ribosyltransferase, Chain A, domain 1"/>
    <property type="match status" value="1"/>
</dbReference>
<dbReference type="InterPro" id="IPR000768">
    <property type="entry name" value="ART"/>
</dbReference>
<name>A0A670ZK44_PSETE</name>
<evidence type="ECO:0000256" key="10">
    <source>
        <dbReference type="RuleBase" id="RU361228"/>
    </source>
</evidence>
<organism evidence="12 13">
    <name type="scientific">Pseudonaja textilis</name>
    <name type="common">Eastern brown snake</name>
    <dbReference type="NCBI Taxonomy" id="8673"/>
    <lineage>
        <taxon>Eukaryota</taxon>
        <taxon>Metazoa</taxon>
        <taxon>Chordata</taxon>
        <taxon>Craniata</taxon>
        <taxon>Vertebrata</taxon>
        <taxon>Euteleostomi</taxon>
        <taxon>Lepidosauria</taxon>
        <taxon>Squamata</taxon>
        <taxon>Bifurcata</taxon>
        <taxon>Unidentata</taxon>
        <taxon>Episquamata</taxon>
        <taxon>Toxicofera</taxon>
        <taxon>Serpentes</taxon>
        <taxon>Colubroidea</taxon>
        <taxon>Elapidae</taxon>
        <taxon>Hydrophiinae</taxon>
        <taxon>Pseudonaja</taxon>
    </lineage>
</organism>
<evidence type="ECO:0000256" key="8">
    <source>
        <dbReference type="ARBA" id="ARBA00023157"/>
    </source>
</evidence>
<comment type="catalytic activity">
    <reaction evidence="9 10">
        <text>L-arginyl-[protein] + NAD(+) = N(omega)-(ADP-D-ribosyl)-L-arginyl-[protein] + nicotinamide + H(+)</text>
        <dbReference type="Rhea" id="RHEA:19149"/>
        <dbReference type="Rhea" id="RHEA-COMP:10532"/>
        <dbReference type="Rhea" id="RHEA-COMP:15087"/>
        <dbReference type="ChEBI" id="CHEBI:15378"/>
        <dbReference type="ChEBI" id="CHEBI:17154"/>
        <dbReference type="ChEBI" id="CHEBI:29965"/>
        <dbReference type="ChEBI" id="CHEBI:57540"/>
        <dbReference type="ChEBI" id="CHEBI:142554"/>
        <dbReference type="EC" id="2.4.2.31"/>
    </reaction>
</comment>
<proteinExistence type="inferred from homology"/>
<evidence type="ECO:0000256" key="7">
    <source>
        <dbReference type="ARBA" id="ARBA00023027"/>
    </source>
</evidence>
<evidence type="ECO:0000313" key="12">
    <source>
        <dbReference type="Ensembl" id="ENSPTXP00000023182.1"/>
    </source>
</evidence>
<evidence type="ECO:0000256" key="1">
    <source>
        <dbReference type="ARBA" id="ARBA00009558"/>
    </source>
</evidence>
<evidence type="ECO:0000256" key="11">
    <source>
        <dbReference type="SAM" id="MobiDB-lite"/>
    </source>
</evidence>
<dbReference type="EC" id="2.4.2.31" evidence="10"/>
<comment type="similarity">
    <text evidence="1 10">Belongs to the Arg-specific ADP-ribosyltransferase family.</text>
</comment>
<evidence type="ECO:0000256" key="6">
    <source>
        <dbReference type="ARBA" id="ARBA00022857"/>
    </source>
</evidence>
<keyword evidence="4" id="KW-0548">Nucleotidyltransferase</keyword>
<dbReference type="Pfam" id="PF01129">
    <property type="entry name" value="ART"/>
    <property type="match status" value="1"/>
</dbReference>
<dbReference type="PROSITE" id="PS51996">
    <property type="entry name" value="TR_MART"/>
    <property type="match status" value="1"/>
</dbReference>
<evidence type="ECO:0000256" key="9">
    <source>
        <dbReference type="ARBA" id="ARBA00047597"/>
    </source>
</evidence>
<dbReference type="InterPro" id="IPR050999">
    <property type="entry name" value="ADP-ribosyltransferase_ARG"/>
</dbReference>
<keyword evidence="2 10" id="KW-0328">Glycosyltransferase</keyword>
<keyword evidence="5" id="KW-0732">Signal</keyword>
<reference evidence="12" key="1">
    <citation type="submission" date="2025-08" db="UniProtKB">
        <authorList>
            <consortium name="Ensembl"/>
        </authorList>
    </citation>
    <scope>IDENTIFICATION</scope>
</reference>
<dbReference type="SUPFAM" id="SSF56399">
    <property type="entry name" value="ADP-ribosylation"/>
    <property type="match status" value="1"/>
</dbReference>
<dbReference type="Ensembl" id="ENSPTXT00000023902.1">
    <property type="protein sequence ID" value="ENSPTXP00000023182.1"/>
    <property type="gene ID" value="ENSPTXG00000016080.1"/>
</dbReference>
<evidence type="ECO:0000256" key="5">
    <source>
        <dbReference type="ARBA" id="ARBA00022729"/>
    </source>
</evidence>
<keyword evidence="13" id="KW-1185">Reference proteome</keyword>
<accession>A0A670ZK44</accession>
<dbReference type="GeneTree" id="ENSGT01030000234601"/>
<dbReference type="FunFam" id="3.90.176.10:FF:000001">
    <property type="entry name" value="NAD(P)(+)--arginine ADP-ribosyltransferase"/>
    <property type="match status" value="1"/>
</dbReference>
<dbReference type="PANTHER" id="PTHR10339">
    <property type="entry name" value="ADP-RIBOSYLTRANSFERASE"/>
    <property type="match status" value="1"/>
</dbReference>
<dbReference type="OMA" id="FRIETCF"/>
<dbReference type="GO" id="GO:0003950">
    <property type="term" value="F:NAD+ poly-ADP-ribosyltransferase activity"/>
    <property type="evidence" value="ECO:0007669"/>
    <property type="project" value="TreeGrafter"/>
</dbReference>
<feature type="region of interest" description="Disordered" evidence="11">
    <location>
        <begin position="1"/>
        <end position="21"/>
    </location>
</feature>
<dbReference type="Proteomes" id="UP000472273">
    <property type="component" value="Unplaced"/>
</dbReference>
<evidence type="ECO:0000256" key="4">
    <source>
        <dbReference type="ARBA" id="ARBA00022695"/>
    </source>
</evidence>
<evidence type="ECO:0000256" key="3">
    <source>
        <dbReference type="ARBA" id="ARBA00022679"/>
    </source>
</evidence>
<dbReference type="PRINTS" id="PR00970">
    <property type="entry name" value="RIBTRNSFRASE"/>
</dbReference>
<sequence>MKERNEEGRKKGRKEGRKEKITQGACLRPGRMWVGEGFVWALLEIPLTMFHNSVDDQYVDCNPFKRLALRVPGKLPVAEKYRRTWEMAKRHWDSLGPSVSHFDPLYGTALVAYTVGDDLYHDFNTAAREAGRSRTSYRHYAFRDFHFLLTKAVQAKASGGVCYQVFRGIQNVRFTLSDETTVVRFGQFASSSLDETVAINYGQDTFFSIRTCYGARVDDVSYHPDEKEVLIPPYEIFAVTAYHQTEKGVHITLESRGVFSRRNCDSVNGKRPGEREENTGFEAAPGGKFPAISGGAAGAPKSCLGRPNV</sequence>
<dbReference type="AlphaFoldDB" id="A0A670ZK44"/>
<keyword evidence="6 10" id="KW-0521">NADP</keyword>
<protein>
    <recommendedName>
        <fullName evidence="10">NAD(P)(+)--arginine ADP-ribosyltransferase</fullName>
        <ecNumber evidence="10">2.4.2.31</ecNumber>
    </recommendedName>
    <alternativeName>
        <fullName evidence="10">Mono(ADP-ribosyl)transferase</fullName>
    </alternativeName>
</protein>
<keyword evidence="7 10" id="KW-0520">NAD</keyword>
<keyword evidence="3 10" id="KW-0808">Transferase</keyword>
<feature type="region of interest" description="Disordered" evidence="11">
    <location>
        <begin position="266"/>
        <end position="309"/>
    </location>
</feature>
<dbReference type="GO" id="GO:0016779">
    <property type="term" value="F:nucleotidyltransferase activity"/>
    <property type="evidence" value="ECO:0007669"/>
    <property type="project" value="UniProtKB-KW"/>
</dbReference>